<evidence type="ECO:0000313" key="4">
    <source>
        <dbReference type="Proteomes" id="UP000807306"/>
    </source>
</evidence>
<comment type="caution">
    <text evidence="3">The sequence shown here is derived from an EMBL/GenBank/DDBJ whole genome shotgun (WGS) entry which is preliminary data.</text>
</comment>
<dbReference type="Proteomes" id="UP000807306">
    <property type="component" value="Unassembled WGS sequence"/>
</dbReference>
<evidence type="ECO:0000256" key="2">
    <source>
        <dbReference type="SAM" id="Phobius"/>
    </source>
</evidence>
<keyword evidence="2" id="KW-0812">Transmembrane</keyword>
<feature type="compositionally biased region" description="Basic and acidic residues" evidence="1">
    <location>
        <begin position="382"/>
        <end position="394"/>
    </location>
</feature>
<dbReference type="AlphaFoldDB" id="A0A9P6JQ11"/>
<dbReference type="OrthoDB" id="3364069at2759"/>
<feature type="transmembrane region" description="Helical" evidence="2">
    <location>
        <begin position="236"/>
        <end position="258"/>
    </location>
</feature>
<protein>
    <submittedName>
        <fullName evidence="3">Uncharacterized protein</fullName>
    </submittedName>
</protein>
<gene>
    <name evidence="3" type="ORF">CPB83DRAFT_790964</name>
</gene>
<feature type="transmembrane region" description="Helical" evidence="2">
    <location>
        <begin position="199"/>
        <end position="224"/>
    </location>
</feature>
<reference evidence="3" key="1">
    <citation type="submission" date="2020-11" db="EMBL/GenBank/DDBJ databases">
        <authorList>
            <consortium name="DOE Joint Genome Institute"/>
            <person name="Ahrendt S."/>
            <person name="Riley R."/>
            <person name="Andreopoulos W."/>
            <person name="Labutti K."/>
            <person name="Pangilinan J."/>
            <person name="Ruiz-Duenas F.J."/>
            <person name="Barrasa J.M."/>
            <person name="Sanchez-Garcia M."/>
            <person name="Camarero S."/>
            <person name="Miyauchi S."/>
            <person name="Serrano A."/>
            <person name="Linde D."/>
            <person name="Babiker R."/>
            <person name="Drula E."/>
            <person name="Ayuso-Fernandez I."/>
            <person name="Pacheco R."/>
            <person name="Padilla G."/>
            <person name="Ferreira P."/>
            <person name="Barriuso J."/>
            <person name="Kellner H."/>
            <person name="Castanera R."/>
            <person name="Alfaro M."/>
            <person name="Ramirez L."/>
            <person name="Pisabarro A.G."/>
            <person name="Kuo A."/>
            <person name="Tritt A."/>
            <person name="Lipzen A."/>
            <person name="He G."/>
            <person name="Yan M."/>
            <person name="Ng V."/>
            <person name="Cullen D."/>
            <person name="Martin F."/>
            <person name="Rosso M.-N."/>
            <person name="Henrissat B."/>
            <person name="Hibbett D."/>
            <person name="Martinez A.T."/>
            <person name="Grigoriev I.V."/>
        </authorList>
    </citation>
    <scope>NUCLEOTIDE SEQUENCE</scope>
    <source>
        <strain evidence="3">CBS 506.95</strain>
    </source>
</reference>
<feature type="compositionally biased region" description="Polar residues" evidence="1">
    <location>
        <begin position="397"/>
        <end position="422"/>
    </location>
</feature>
<dbReference type="EMBL" id="MU157850">
    <property type="protein sequence ID" value="KAF9528736.1"/>
    <property type="molecule type" value="Genomic_DNA"/>
</dbReference>
<keyword evidence="4" id="KW-1185">Reference proteome</keyword>
<name>A0A9P6JQ11_9AGAR</name>
<evidence type="ECO:0000256" key="1">
    <source>
        <dbReference type="SAM" id="MobiDB-lite"/>
    </source>
</evidence>
<organism evidence="3 4">
    <name type="scientific">Crepidotus variabilis</name>
    <dbReference type="NCBI Taxonomy" id="179855"/>
    <lineage>
        <taxon>Eukaryota</taxon>
        <taxon>Fungi</taxon>
        <taxon>Dikarya</taxon>
        <taxon>Basidiomycota</taxon>
        <taxon>Agaricomycotina</taxon>
        <taxon>Agaricomycetes</taxon>
        <taxon>Agaricomycetidae</taxon>
        <taxon>Agaricales</taxon>
        <taxon>Agaricineae</taxon>
        <taxon>Crepidotaceae</taxon>
        <taxon>Crepidotus</taxon>
    </lineage>
</organism>
<feature type="transmembrane region" description="Helical" evidence="2">
    <location>
        <begin position="601"/>
        <end position="621"/>
    </location>
</feature>
<feature type="region of interest" description="Disordered" evidence="1">
    <location>
        <begin position="378"/>
        <end position="438"/>
    </location>
</feature>
<keyword evidence="2" id="KW-1133">Transmembrane helix</keyword>
<feature type="region of interest" description="Disordered" evidence="1">
    <location>
        <begin position="1"/>
        <end position="64"/>
    </location>
</feature>
<proteinExistence type="predicted"/>
<feature type="compositionally biased region" description="Basic and acidic residues" evidence="1">
    <location>
        <begin position="25"/>
        <end position="36"/>
    </location>
</feature>
<feature type="compositionally biased region" description="Polar residues" evidence="1">
    <location>
        <begin position="40"/>
        <end position="50"/>
    </location>
</feature>
<accession>A0A9P6JQ11</accession>
<feature type="transmembrane region" description="Helical" evidence="2">
    <location>
        <begin position="570"/>
        <end position="589"/>
    </location>
</feature>
<keyword evidence="2" id="KW-0472">Membrane</keyword>
<feature type="transmembrane region" description="Helical" evidence="2">
    <location>
        <begin position="270"/>
        <end position="292"/>
    </location>
</feature>
<evidence type="ECO:0000313" key="3">
    <source>
        <dbReference type="EMBL" id="KAF9528736.1"/>
    </source>
</evidence>
<sequence length="625" mass="68712">MPGSNKPEVTEAVPPSDAALNPQRHYSDSRPTERVGEQASVLSPATTSKTALPPGLVPPGSRRFGSELGSWLQSRSGVELEGGQSSKQKSFLNERSAFGLAGGSRSHSRGSSPEEYRHSVGHWLNCVPEDSVMSVERSPITRPAATPSYVQHSYYGSLGYPSSVEVEQDEELSEAEEEWLVDEELAKDGLYRGNYKNLVLLYTFVPSTTVIAFIILAVLPVFAFRSRAPLNYPYPPYLPFPFPEVLTSAALWALSYLLRDTLYACCLNLASYLPFSMSAAVPAFGSVLASILQTASTLILRQLAVPLLLVSPFSTENPPTSPASILSKTRHTFPTWKDAAFQRVWWIALGWAAAEAFVGIKQGYENVTLYKDVLVSVHRGPSKPEGRNTEEPRGRAASSTDDGDTPTQRNYSGHDVTSSMSAATARREHSSSLSSRASSAAMEDLSASAMLGENQPLLTLKRPTPLDATPLTRRMTNESERMVAENEVEHDFDALMRLKSREELEEVYGIPFIRIPVFISCLHRINSILSSLGVCLLLSGAYLRSTLAIHQPATKSGVEMSRPFEPSNRSLIAMFWSLLLLQTVMSLMHTSWILPRIGIHTFVYVGLLVWLGVFFGALGYWEVLS</sequence>